<protein>
    <submittedName>
        <fullName evidence="1">Uncharacterized protein</fullName>
    </submittedName>
</protein>
<proteinExistence type="predicted"/>
<dbReference type="EMBL" id="JABZXL010000024">
    <property type="protein sequence ID" value="MBF1659737.1"/>
    <property type="molecule type" value="Genomic_DNA"/>
</dbReference>
<evidence type="ECO:0000313" key="2">
    <source>
        <dbReference type="Proteomes" id="UP000713964"/>
    </source>
</evidence>
<reference evidence="1" key="1">
    <citation type="submission" date="2020-04" db="EMBL/GenBank/DDBJ databases">
        <title>Deep metagenomics examines the oral microbiome during advanced dental caries in children, revealing novel taxa and co-occurrences with host molecules.</title>
        <authorList>
            <person name="Baker J.L."/>
            <person name="Morton J.T."/>
            <person name="Dinis M."/>
            <person name="Alvarez R."/>
            <person name="Tran N.C."/>
            <person name="Knight R."/>
            <person name="Edlund A."/>
        </authorList>
    </citation>
    <scope>NUCLEOTIDE SEQUENCE</scope>
    <source>
        <strain evidence="1">JCVI_29_bin.11</strain>
    </source>
</reference>
<accession>A0A930LB35</accession>
<organism evidence="1 2">
    <name type="scientific">Rothia mucilaginosa</name>
    <dbReference type="NCBI Taxonomy" id="43675"/>
    <lineage>
        <taxon>Bacteria</taxon>
        <taxon>Bacillati</taxon>
        <taxon>Actinomycetota</taxon>
        <taxon>Actinomycetes</taxon>
        <taxon>Micrococcales</taxon>
        <taxon>Micrococcaceae</taxon>
        <taxon>Rothia</taxon>
    </lineage>
</organism>
<sequence>MGERSQLIIASKSLEESAPTVHSVYYHWLHYEGMIQQATEVIKVMQKWRTEFVAPDGYTTFSDLPRYVSRASLMRMLANVYDVGAVTGRPLEGEHSEEMVHWDTNHGAFIVYLTPKTWKVGLLTARALHDGGNARPLSTADYLATISHHDSPEKEVHQQVIEFAASKLLGTLESEHLLTSEELDELSLW</sequence>
<dbReference type="Proteomes" id="UP000713964">
    <property type="component" value="Unassembled WGS sequence"/>
</dbReference>
<evidence type="ECO:0000313" key="1">
    <source>
        <dbReference type="EMBL" id="MBF1659737.1"/>
    </source>
</evidence>
<dbReference type="AlphaFoldDB" id="A0A930LB35"/>
<comment type="caution">
    <text evidence="1">The sequence shown here is derived from an EMBL/GenBank/DDBJ whole genome shotgun (WGS) entry which is preliminary data.</text>
</comment>
<name>A0A930LB35_9MICC</name>
<gene>
    <name evidence="1" type="ORF">HXO58_07880</name>
</gene>